<dbReference type="Proteomes" id="UP000054477">
    <property type="component" value="Unassembled WGS sequence"/>
</dbReference>
<sequence length="334" mass="35846">MFCSLIRRLSDLRQALELEPGNAAVKEELSKLADVLERTKVKGKASDTPTVQSSTVHPKRRRVPVTIVEPAGVPSAEIKDTPPTQPTSKPQIPSAISPPKPDIDILQPVSSRSLKASPMSSSSTTTNSPPTSSPPPVTQPQPKPTSFKQAKEARESAKSSKVGGGIFRASGASTIFPTRESPSLPTQSGGLTPKGDVVMENDGTMASPPAAQTTSPQIVVKAPANLFEFVKAWTSAVNVEEKWQLINSIPPASIPSLCKTSLEPAMLASILEVFLAVLNANTRDKIQEYMDNLARIPRFGTLVLFLSKQEKEVARDVWRGLSVERPTGIWSIVA</sequence>
<dbReference type="EMBL" id="KN838573">
    <property type="protein sequence ID" value="KIK04111.1"/>
    <property type="molecule type" value="Genomic_DNA"/>
</dbReference>
<feature type="compositionally biased region" description="Polar residues" evidence="1">
    <location>
        <begin position="47"/>
        <end position="56"/>
    </location>
</feature>
<feature type="compositionally biased region" description="Low complexity" evidence="1">
    <location>
        <begin position="110"/>
        <end position="130"/>
    </location>
</feature>
<gene>
    <name evidence="3" type="ORF">K443DRAFT_437864</name>
</gene>
<feature type="compositionally biased region" description="Basic and acidic residues" evidence="1">
    <location>
        <begin position="149"/>
        <end position="158"/>
    </location>
</feature>
<feature type="compositionally biased region" description="Pro residues" evidence="1">
    <location>
        <begin position="131"/>
        <end position="143"/>
    </location>
</feature>
<keyword evidence="4" id="KW-1185">Reference proteome</keyword>
<name>A0A0C9XGQ8_9AGAR</name>
<proteinExistence type="predicted"/>
<dbReference type="OrthoDB" id="629492at2759"/>
<dbReference type="PANTHER" id="PTHR47329">
    <property type="entry name" value="OS05G0129900 PROTEIN"/>
    <property type="match status" value="1"/>
</dbReference>
<protein>
    <recommendedName>
        <fullName evidence="2">RNA-polymerase II-associated protein 3-like C-terminal domain-containing protein</fullName>
    </recommendedName>
</protein>
<dbReference type="Pfam" id="PF13877">
    <property type="entry name" value="RPAP3_C"/>
    <property type="match status" value="1"/>
</dbReference>
<dbReference type="AlphaFoldDB" id="A0A0C9XGQ8"/>
<accession>A0A0C9XGQ8</accession>
<reference evidence="4" key="2">
    <citation type="submission" date="2015-01" db="EMBL/GenBank/DDBJ databases">
        <title>Evolutionary Origins and Diversification of the Mycorrhizal Mutualists.</title>
        <authorList>
            <consortium name="DOE Joint Genome Institute"/>
            <consortium name="Mycorrhizal Genomics Consortium"/>
            <person name="Kohler A."/>
            <person name="Kuo A."/>
            <person name="Nagy L.G."/>
            <person name="Floudas D."/>
            <person name="Copeland A."/>
            <person name="Barry K.W."/>
            <person name="Cichocki N."/>
            <person name="Veneault-Fourrey C."/>
            <person name="LaButti K."/>
            <person name="Lindquist E.A."/>
            <person name="Lipzen A."/>
            <person name="Lundell T."/>
            <person name="Morin E."/>
            <person name="Murat C."/>
            <person name="Riley R."/>
            <person name="Ohm R."/>
            <person name="Sun H."/>
            <person name="Tunlid A."/>
            <person name="Henrissat B."/>
            <person name="Grigoriev I.V."/>
            <person name="Hibbett D.S."/>
            <person name="Martin F."/>
        </authorList>
    </citation>
    <scope>NUCLEOTIDE SEQUENCE [LARGE SCALE GENOMIC DNA]</scope>
    <source>
        <strain evidence="4">LaAM-08-1</strain>
    </source>
</reference>
<dbReference type="HOGENOM" id="CLU_023272_0_0_1"/>
<organism evidence="3 4">
    <name type="scientific">Laccaria amethystina LaAM-08-1</name>
    <dbReference type="NCBI Taxonomy" id="1095629"/>
    <lineage>
        <taxon>Eukaryota</taxon>
        <taxon>Fungi</taxon>
        <taxon>Dikarya</taxon>
        <taxon>Basidiomycota</taxon>
        <taxon>Agaricomycotina</taxon>
        <taxon>Agaricomycetes</taxon>
        <taxon>Agaricomycetidae</taxon>
        <taxon>Agaricales</taxon>
        <taxon>Agaricineae</taxon>
        <taxon>Hydnangiaceae</taxon>
        <taxon>Laccaria</taxon>
    </lineage>
</organism>
<evidence type="ECO:0000313" key="3">
    <source>
        <dbReference type="EMBL" id="KIK04111.1"/>
    </source>
</evidence>
<evidence type="ECO:0000313" key="4">
    <source>
        <dbReference type="Proteomes" id="UP000054477"/>
    </source>
</evidence>
<dbReference type="InterPro" id="IPR025986">
    <property type="entry name" value="RPAP3-like_C"/>
</dbReference>
<reference evidence="3 4" key="1">
    <citation type="submission" date="2014-04" db="EMBL/GenBank/DDBJ databases">
        <authorList>
            <consortium name="DOE Joint Genome Institute"/>
            <person name="Kuo A."/>
            <person name="Kohler A."/>
            <person name="Nagy L.G."/>
            <person name="Floudas D."/>
            <person name="Copeland A."/>
            <person name="Barry K.W."/>
            <person name="Cichocki N."/>
            <person name="Veneault-Fourrey C."/>
            <person name="LaButti K."/>
            <person name="Lindquist E.A."/>
            <person name="Lipzen A."/>
            <person name="Lundell T."/>
            <person name="Morin E."/>
            <person name="Murat C."/>
            <person name="Sun H."/>
            <person name="Tunlid A."/>
            <person name="Henrissat B."/>
            <person name="Grigoriev I.V."/>
            <person name="Hibbett D.S."/>
            <person name="Martin F."/>
            <person name="Nordberg H.P."/>
            <person name="Cantor M.N."/>
            <person name="Hua S.X."/>
        </authorList>
    </citation>
    <scope>NUCLEOTIDE SEQUENCE [LARGE SCALE GENOMIC DNA]</scope>
    <source>
        <strain evidence="3 4">LaAM-08-1</strain>
    </source>
</reference>
<dbReference type="STRING" id="1095629.A0A0C9XGQ8"/>
<feature type="domain" description="RNA-polymerase II-associated protein 3-like C-terminal" evidence="2">
    <location>
        <begin position="222"/>
        <end position="311"/>
    </location>
</feature>
<evidence type="ECO:0000259" key="2">
    <source>
        <dbReference type="Pfam" id="PF13877"/>
    </source>
</evidence>
<evidence type="ECO:0000256" key="1">
    <source>
        <dbReference type="SAM" id="MobiDB-lite"/>
    </source>
</evidence>
<dbReference type="PANTHER" id="PTHR47329:SF1">
    <property type="entry name" value="OS05G0129900 PROTEIN"/>
    <property type="match status" value="1"/>
</dbReference>
<feature type="region of interest" description="Disordered" evidence="1">
    <location>
        <begin position="40"/>
        <end position="166"/>
    </location>
</feature>